<keyword evidence="2" id="KW-1185">Reference proteome</keyword>
<evidence type="ECO:0000313" key="2">
    <source>
        <dbReference type="Proteomes" id="UP001230207"/>
    </source>
</evidence>
<dbReference type="EMBL" id="JAUSVF010000001">
    <property type="protein sequence ID" value="MDQ0319018.1"/>
    <property type="molecule type" value="Genomic_DNA"/>
</dbReference>
<reference evidence="1 2" key="1">
    <citation type="submission" date="2023-07" db="EMBL/GenBank/DDBJ databases">
        <title>Genomic Encyclopedia of Type Strains, Phase IV (KMG-IV): sequencing the most valuable type-strain genomes for metagenomic binning, comparative biology and taxonomic classification.</title>
        <authorList>
            <person name="Goeker M."/>
        </authorList>
    </citation>
    <scope>NUCLEOTIDE SEQUENCE [LARGE SCALE GENOMIC DNA]</scope>
    <source>
        <strain evidence="1 2">DSM 1112</strain>
    </source>
</reference>
<evidence type="ECO:0000313" key="1">
    <source>
        <dbReference type="EMBL" id="MDQ0319018.1"/>
    </source>
</evidence>
<dbReference type="Proteomes" id="UP001230207">
    <property type="component" value="Unassembled WGS sequence"/>
</dbReference>
<protein>
    <submittedName>
        <fullName evidence="1">Uncharacterized protein</fullName>
    </submittedName>
</protein>
<sequence length="108" mass="12873">MKWLEPWEHVRATMDETHLLAWEAELVREVGPGHPLFQINATLIARRFDRDDALYLLADGRVAKVHLTWRQSQEPDPRWPETEIFGSLEIWEDVGLKRDHADWRFDQD</sequence>
<name>A0ABU0BL88_9HYPH</name>
<gene>
    <name evidence="1" type="ORF">QO002_001156</name>
</gene>
<accession>A0ABU0BL88</accession>
<organism evidence="1 2">
    <name type="scientific">Pararhizobium capsulatum DSM 1112</name>
    <dbReference type="NCBI Taxonomy" id="1121113"/>
    <lineage>
        <taxon>Bacteria</taxon>
        <taxon>Pseudomonadati</taxon>
        <taxon>Pseudomonadota</taxon>
        <taxon>Alphaproteobacteria</taxon>
        <taxon>Hyphomicrobiales</taxon>
        <taxon>Rhizobiaceae</taxon>
        <taxon>Rhizobium/Agrobacterium group</taxon>
        <taxon>Pararhizobium</taxon>
    </lineage>
</organism>
<comment type="caution">
    <text evidence="1">The sequence shown here is derived from an EMBL/GenBank/DDBJ whole genome shotgun (WGS) entry which is preliminary data.</text>
</comment>
<proteinExistence type="predicted"/>